<dbReference type="InterPro" id="IPR050153">
    <property type="entry name" value="Metal_Ion_Import_ABC"/>
</dbReference>
<evidence type="ECO:0000259" key="5">
    <source>
        <dbReference type="PROSITE" id="PS50893"/>
    </source>
</evidence>
<dbReference type="SMART" id="SM00382">
    <property type="entry name" value="AAA"/>
    <property type="match status" value="1"/>
</dbReference>
<dbReference type="GO" id="GO:0016887">
    <property type="term" value="F:ATP hydrolysis activity"/>
    <property type="evidence" value="ECO:0007669"/>
    <property type="project" value="InterPro"/>
</dbReference>
<keyword evidence="2" id="KW-0813">Transport</keyword>
<dbReference type="STRING" id="587909.SAMN05421810_11417"/>
<dbReference type="SUPFAM" id="SSF52540">
    <property type="entry name" value="P-loop containing nucleoside triphosphate hydrolases"/>
    <property type="match status" value="1"/>
</dbReference>
<dbReference type="PANTHER" id="PTHR42734">
    <property type="entry name" value="METAL TRANSPORT SYSTEM ATP-BINDING PROTEIN TM_0124-RELATED"/>
    <property type="match status" value="1"/>
</dbReference>
<dbReference type="Pfam" id="PF00005">
    <property type="entry name" value="ABC_tran"/>
    <property type="match status" value="1"/>
</dbReference>
<dbReference type="InterPro" id="IPR017871">
    <property type="entry name" value="ABC_transporter-like_CS"/>
</dbReference>
<name>A0A1I6AR15_9PSEU</name>
<dbReference type="PANTHER" id="PTHR42734:SF5">
    <property type="entry name" value="IRON TRANSPORT SYSTEM ATP-BINDING PROTEIN HI_0361-RELATED"/>
    <property type="match status" value="1"/>
</dbReference>
<reference evidence="7" key="1">
    <citation type="submission" date="2016-10" db="EMBL/GenBank/DDBJ databases">
        <authorList>
            <person name="Varghese N."/>
            <person name="Submissions S."/>
        </authorList>
    </citation>
    <scope>NUCLEOTIDE SEQUENCE [LARGE SCALE GENOMIC DNA]</scope>
    <source>
        <strain evidence="7">CGMCC 4.5579</strain>
    </source>
</reference>
<evidence type="ECO:0000313" key="7">
    <source>
        <dbReference type="Proteomes" id="UP000198727"/>
    </source>
</evidence>
<organism evidence="6 7">
    <name type="scientific">Amycolatopsis arida</name>
    <dbReference type="NCBI Taxonomy" id="587909"/>
    <lineage>
        <taxon>Bacteria</taxon>
        <taxon>Bacillati</taxon>
        <taxon>Actinomycetota</taxon>
        <taxon>Actinomycetes</taxon>
        <taxon>Pseudonocardiales</taxon>
        <taxon>Pseudonocardiaceae</taxon>
        <taxon>Amycolatopsis</taxon>
    </lineage>
</organism>
<keyword evidence="7" id="KW-1185">Reference proteome</keyword>
<protein>
    <submittedName>
        <fullName evidence="6">Zinc/manganese transport system ATP-binding protein</fullName>
    </submittedName>
</protein>
<dbReference type="RefSeq" id="WP_166677635.1">
    <property type="nucleotide sequence ID" value="NZ_FOWW01000014.1"/>
</dbReference>
<dbReference type="InterPro" id="IPR027417">
    <property type="entry name" value="P-loop_NTPase"/>
</dbReference>
<keyword evidence="4 6" id="KW-0067">ATP-binding</keyword>
<feature type="domain" description="ABC transporter" evidence="5">
    <location>
        <begin position="25"/>
        <end position="250"/>
    </location>
</feature>
<dbReference type="InterPro" id="IPR003593">
    <property type="entry name" value="AAA+_ATPase"/>
</dbReference>
<comment type="similarity">
    <text evidence="1">Belongs to the ABC transporter superfamily.</text>
</comment>
<evidence type="ECO:0000256" key="1">
    <source>
        <dbReference type="ARBA" id="ARBA00005417"/>
    </source>
</evidence>
<dbReference type="GO" id="GO:0005524">
    <property type="term" value="F:ATP binding"/>
    <property type="evidence" value="ECO:0007669"/>
    <property type="project" value="UniProtKB-KW"/>
</dbReference>
<sequence length="265" mass="28314">MKIIIKSKASIVEGMASTVRDQPAVVLREVSAGYARHVVLHGVTARVPAGRATVVLGPNGSGKTTLLNVIAGVVAPVAGSVRRTSVRLPAYVPQRSAVADTLPMTVRQAVAMGRWARLGPWRRQSGKDREIVRECLRRLAIDDLAARQLGALSGGQRQRALVAQGLAQRSDLLLLDEPSTGLDLGARGRIADVLHQERAAGRTVVRTTHDLAEALRADHCLLLDEGRLVAQGAPADVLTEDTVHAVWRLPGRPVARPPEMTNLPG</sequence>
<dbReference type="Proteomes" id="UP000198727">
    <property type="component" value="Unassembled WGS sequence"/>
</dbReference>
<evidence type="ECO:0000256" key="4">
    <source>
        <dbReference type="ARBA" id="ARBA00022840"/>
    </source>
</evidence>
<dbReference type="NCBIfam" id="NF040873">
    <property type="entry name" value="AztA"/>
    <property type="match status" value="1"/>
</dbReference>
<evidence type="ECO:0000256" key="2">
    <source>
        <dbReference type="ARBA" id="ARBA00022448"/>
    </source>
</evidence>
<dbReference type="PROSITE" id="PS50893">
    <property type="entry name" value="ABC_TRANSPORTER_2"/>
    <property type="match status" value="1"/>
</dbReference>
<evidence type="ECO:0000256" key="3">
    <source>
        <dbReference type="ARBA" id="ARBA00022741"/>
    </source>
</evidence>
<gene>
    <name evidence="6" type="ORF">SAMN05421810_11417</name>
</gene>
<dbReference type="PROSITE" id="PS00211">
    <property type="entry name" value="ABC_TRANSPORTER_1"/>
    <property type="match status" value="1"/>
</dbReference>
<dbReference type="AlphaFoldDB" id="A0A1I6AR15"/>
<proteinExistence type="inferred from homology"/>
<dbReference type="InterPro" id="IPR003439">
    <property type="entry name" value="ABC_transporter-like_ATP-bd"/>
</dbReference>
<dbReference type="InterPro" id="IPR047748">
    <property type="entry name" value="AztA-like"/>
</dbReference>
<dbReference type="EMBL" id="FOWW01000014">
    <property type="protein sequence ID" value="SFQ71037.1"/>
    <property type="molecule type" value="Genomic_DNA"/>
</dbReference>
<accession>A0A1I6AR15</accession>
<evidence type="ECO:0000313" key="6">
    <source>
        <dbReference type="EMBL" id="SFQ71037.1"/>
    </source>
</evidence>
<dbReference type="Gene3D" id="3.40.50.300">
    <property type="entry name" value="P-loop containing nucleotide triphosphate hydrolases"/>
    <property type="match status" value="1"/>
</dbReference>
<keyword evidence="3" id="KW-0547">Nucleotide-binding</keyword>